<dbReference type="InterPro" id="IPR035965">
    <property type="entry name" value="PAS-like_dom_sf"/>
</dbReference>
<evidence type="ECO:0000259" key="4">
    <source>
        <dbReference type="PROSITE" id="PS50887"/>
    </source>
</evidence>
<sequence length="413" mass="46312">MAAQLASMQGKKIMRSGHGEPPLGCFLGRLTQLWRRICGRAENADHGGPRPPARLPGPEHPVPEVPEAAVSRAAADMADSDQALVNRARIVAAIDATDQAGNMEAEIRRLRKLLSFYESLVDELPTPIFAKTIKSRFCLCNKSYEQFFGVQRENLLGRTLKDTKHMNAEERERYQEEDVVIIREGHTRHYETEYDTPRGKRQAMYWSKGFGDRALGTWAQVGMIVDISEQVALKRNLAAKVEELWRVQQKLRYLSRSDALTGLANRRPFAEYLTLGMDLARRKQIPMCMLMADIDHFKNINDTYGHDTGDMILRAIAGMLRSSCRSKDLAARIGGEEFVILLAATRLEDAFLVARRIRANIGDTPLLPDGGHATISIGVAQYRANETAKDFIKRVDAAMYRAKAAGRNQVCRG</sequence>
<evidence type="ECO:0000259" key="3">
    <source>
        <dbReference type="PROSITE" id="PS50112"/>
    </source>
</evidence>
<dbReference type="FunFam" id="3.30.70.270:FF:000001">
    <property type="entry name" value="Diguanylate cyclase domain protein"/>
    <property type="match status" value="1"/>
</dbReference>
<dbReference type="Gene3D" id="3.30.450.20">
    <property type="entry name" value="PAS domain"/>
    <property type="match status" value="1"/>
</dbReference>
<dbReference type="InterPro" id="IPR050469">
    <property type="entry name" value="Diguanylate_Cyclase"/>
</dbReference>
<dbReference type="GO" id="GO:0006355">
    <property type="term" value="P:regulation of DNA-templated transcription"/>
    <property type="evidence" value="ECO:0007669"/>
    <property type="project" value="InterPro"/>
</dbReference>
<name>A0A2L1GKS9_9BACT</name>
<dbReference type="SMART" id="SM00091">
    <property type="entry name" value="PAS"/>
    <property type="match status" value="1"/>
</dbReference>
<evidence type="ECO:0000313" key="6">
    <source>
        <dbReference type="Proteomes" id="UP000239867"/>
    </source>
</evidence>
<dbReference type="InterPro" id="IPR000014">
    <property type="entry name" value="PAS"/>
</dbReference>
<feature type="domain" description="PAS" evidence="3">
    <location>
        <begin position="113"/>
        <end position="185"/>
    </location>
</feature>
<dbReference type="GO" id="GO:0052621">
    <property type="term" value="F:diguanylate cyclase activity"/>
    <property type="evidence" value="ECO:0007669"/>
    <property type="project" value="UniProtKB-EC"/>
</dbReference>
<dbReference type="InterPro" id="IPR013767">
    <property type="entry name" value="PAS_fold"/>
</dbReference>
<dbReference type="EC" id="2.7.7.65" evidence="1"/>
<accession>A0A2L1GKS9</accession>
<evidence type="ECO:0000256" key="1">
    <source>
        <dbReference type="ARBA" id="ARBA00012528"/>
    </source>
</evidence>
<keyword evidence="6" id="KW-1185">Reference proteome</keyword>
<dbReference type="CDD" id="cd01949">
    <property type="entry name" value="GGDEF"/>
    <property type="match status" value="1"/>
</dbReference>
<dbReference type="SUPFAM" id="SSF55073">
    <property type="entry name" value="Nucleotide cyclase"/>
    <property type="match status" value="1"/>
</dbReference>
<dbReference type="SUPFAM" id="SSF55785">
    <property type="entry name" value="PYP-like sensor domain (PAS domain)"/>
    <property type="match status" value="1"/>
</dbReference>
<dbReference type="PROSITE" id="PS50112">
    <property type="entry name" value="PAS"/>
    <property type="match status" value="1"/>
</dbReference>
<dbReference type="Pfam" id="PF00990">
    <property type="entry name" value="GGDEF"/>
    <property type="match status" value="1"/>
</dbReference>
<dbReference type="EMBL" id="CP021255">
    <property type="protein sequence ID" value="AVD70246.1"/>
    <property type="molecule type" value="Genomic_DNA"/>
</dbReference>
<evidence type="ECO:0000313" key="5">
    <source>
        <dbReference type="EMBL" id="AVD70246.1"/>
    </source>
</evidence>
<dbReference type="InterPro" id="IPR043128">
    <property type="entry name" value="Rev_trsase/Diguanyl_cyclase"/>
</dbReference>
<comment type="catalytic activity">
    <reaction evidence="2">
        <text>2 GTP = 3',3'-c-di-GMP + 2 diphosphate</text>
        <dbReference type="Rhea" id="RHEA:24898"/>
        <dbReference type="ChEBI" id="CHEBI:33019"/>
        <dbReference type="ChEBI" id="CHEBI:37565"/>
        <dbReference type="ChEBI" id="CHEBI:58805"/>
        <dbReference type="EC" id="2.7.7.65"/>
    </reaction>
</comment>
<dbReference type="Pfam" id="PF00989">
    <property type="entry name" value="PAS"/>
    <property type="match status" value="1"/>
</dbReference>
<protein>
    <recommendedName>
        <fullName evidence="1">diguanylate cyclase</fullName>
        <ecNumber evidence="1">2.7.7.65</ecNumber>
    </recommendedName>
</protein>
<organism evidence="5 6">
    <name type="scientific">Desulfobulbus oralis</name>
    <dbReference type="NCBI Taxonomy" id="1986146"/>
    <lineage>
        <taxon>Bacteria</taxon>
        <taxon>Pseudomonadati</taxon>
        <taxon>Thermodesulfobacteriota</taxon>
        <taxon>Desulfobulbia</taxon>
        <taxon>Desulfobulbales</taxon>
        <taxon>Desulfobulbaceae</taxon>
        <taxon>Desulfobulbus</taxon>
    </lineage>
</organism>
<dbReference type="Gene3D" id="3.30.70.270">
    <property type="match status" value="1"/>
</dbReference>
<feature type="domain" description="GGDEF" evidence="4">
    <location>
        <begin position="285"/>
        <end position="413"/>
    </location>
</feature>
<proteinExistence type="predicted"/>
<dbReference type="AlphaFoldDB" id="A0A2L1GKS9"/>
<dbReference type="NCBIfam" id="TIGR00254">
    <property type="entry name" value="GGDEF"/>
    <property type="match status" value="1"/>
</dbReference>
<dbReference type="PANTHER" id="PTHR45138:SF9">
    <property type="entry name" value="DIGUANYLATE CYCLASE DGCM-RELATED"/>
    <property type="match status" value="1"/>
</dbReference>
<dbReference type="NCBIfam" id="TIGR00229">
    <property type="entry name" value="sensory_box"/>
    <property type="match status" value="1"/>
</dbReference>
<dbReference type="PANTHER" id="PTHR45138">
    <property type="entry name" value="REGULATORY COMPONENTS OF SENSORY TRANSDUCTION SYSTEM"/>
    <property type="match status" value="1"/>
</dbReference>
<reference evidence="5 6" key="1">
    <citation type="journal article" date="2018" name="MBio">
        <title>Insights into the evolution of host association through the isolation and characterization of a novel human periodontal pathobiont, Desulfobulbus oralis.</title>
        <authorList>
            <person name="Cross K.L."/>
            <person name="Chirania P."/>
            <person name="Xiong W."/>
            <person name="Beall C.J."/>
            <person name="Elkins J.G."/>
            <person name="Giannone R.J."/>
            <person name="Griffen A.L."/>
            <person name="Guss A.M."/>
            <person name="Hettich R.L."/>
            <person name="Joshi S.S."/>
            <person name="Mokrzan E.M."/>
            <person name="Martin R.K."/>
            <person name="Zhulin I.B."/>
            <person name="Leys E.J."/>
            <person name="Podar M."/>
        </authorList>
    </citation>
    <scope>NUCLEOTIDE SEQUENCE [LARGE SCALE GENOMIC DNA]</scope>
    <source>
        <strain evidence="5 6">ORNL</strain>
    </source>
</reference>
<dbReference type="Proteomes" id="UP000239867">
    <property type="component" value="Chromosome"/>
</dbReference>
<dbReference type="InterPro" id="IPR029787">
    <property type="entry name" value="Nucleotide_cyclase"/>
</dbReference>
<evidence type="ECO:0000256" key="2">
    <source>
        <dbReference type="ARBA" id="ARBA00034247"/>
    </source>
</evidence>
<dbReference type="SMART" id="SM00267">
    <property type="entry name" value="GGDEF"/>
    <property type="match status" value="1"/>
</dbReference>
<dbReference type="OrthoDB" id="9790367at2"/>
<gene>
    <name evidence="5" type="ORF">CAY53_01085</name>
</gene>
<dbReference type="CDD" id="cd00130">
    <property type="entry name" value="PAS"/>
    <property type="match status" value="1"/>
</dbReference>
<dbReference type="InterPro" id="IPR000160">
    <property type="entry name" value="GGDEF_dom"/>
</dbReference>
<dbReference type="PROSITE" id="PS50887">
    <property type="entry name" value="GGDEF"/>
    <property type="match status" value="1"/>
</dbReference>
<dbReference type="KEGG" id="deo:CAY53_01085"/>